<accession>A0A8K0R5B2</accession>
<dbReference type="OrthoDB" id="3801405at2759"/>
<dbReference type="EMBL" id="JAGMVJ010000008">
    <property type="protein sequence ID" value="KAH7088036.1"/>
    <property type="molecule type" value="Genomic_DNA"/>
</dbReference>
<keyword evidence="2" id="KW-0472">Membrane</keyword>
<name>A0A8K0R5B2_9PLEO</name>
<feature type="region of interest" description="Disordered" evidence="1">
    <location>
        <begin position="186"/>
        <end position="206"/>
    </location>
</feature>
<proteinExistence type="predicted"/>
<gene>
    <name evidence="4" type="ORF">FB567DRAFT_468518</name>
</gene>
<reference evidence="4" key="1">
    <citation type="journal article" date="2021" name="Nat. Commun.">
        <title>Genetic determinants of endophytism in the Arabidopsis root mycobiome.</title>
        <authorList>
            <person name="Mesny F."/>
            <person name="Miyauchi S."/>
            <person name="Thiergart T."/>
            <person name="Pickel B."/>
            <person name="Atanasova L."/>
            <person name="Karlsson M."/>
            <person name="Huettel B."/>
            <person name="Barry K.W."/>
            <person name="Haridas S."/>
            <person name="Chen C."/>
            <person name="Bauer D."/>
            <person name="Andreopoulos W."/>
            <person name="Pangilinan J."/>
            <person name="LaButti K."/>
            <person name="Riley R."/>
            <person name="Lipzen A."/>
            <person name="Clum A."/>
            <person name="Drula E."/>
            <person name="Henrissat B."/>
            <person name="Kohler A."/>
            <person name="Grigoriev I.V."/>
            <person name="Martin F.M."/>
            <person name="Hacquard S."/>
        </authorList>
    </citation>
    <scope>NUCLEOTIDE SEQUENCE</scope>
    <source>
        <strain evidence="4">MPI-SDFR-AT-0120</strain>
    </source>
</reference>
<protein>
    <submittedName>
        <fullName evidence="4">Uncharacterized protein</fullName>
    </submittedName>
</protein>
<feature type="compositionally biased region" description="Polar residues" evidence="1">
    <location>
        <begin position="186"/>
        <end position="201"/>
    </location>
</feature>
<feature type="chain" id="PRO_5035430029" evidence="3">
    <location>
        <begin position="23"/>
        <end position="273"/>
    </location>
</feature>
<sequence length="273" mass="28540">MIVTTGALWVAAVIFLTSRTVAETNSNPQTMVRDSVANGIMGWPGLVYQATRFEPLCGNLGTDARYNDLIDMSGRCTAAMDAFGNDTSATLAIYDSTGSLIKDGIIGNGYETCLCFALSQTGTTGFKGAFCWWVDGSGRGDGWWALRYDRILAGNYRPNVAKTLPQCKDVDVKKLKESWSATAVQPSATVGSKTATPSASKGSVISSTSNAVTTNTVFSSTSAPSNPSDGNGRSLTQGDKIALGVGIGIGVPTVLVGLVGICVSRSKQTPQPR</sequence>
<dbReference type="AlphaFoldDB" id="A0A8K0R5B2"/>
<feature type="signal peptide" evidence="3">
    <location>
        <begin position="1"/>
        <end position="22"/>
    </location>
</feature>
<keyword evidence="3" id="KW-0732">Signal</keyword>
<feature type="transmembrane region" description="Helical" evidence="2">
    <location>
        <begin position="241"/>
        <end position="263"/>
    </location>
</feature>
<comment type="caution">
    <text evidence="4">The sequence shown here is derived from an EMBL/GenBank/DDBJ whole genome shotgun (WGS) entry which is preliminary data.</text>
</comment>
<organism evidence="4 5">
    <name type="scientific">Paraphoma chrysanthemicola</name>
    <dbReference type="NCBI Taxonomy" id="798071"/>
    <lineage>
        <taxon>Eukaryota</taxon>
        <taxon>Fungi</taxon>
        <taxon>Dikarya</taxon>
        <taxon>Ascomycota</taxon>
        <taxon>Pezizomycotina</taxon>
        <taxon>Dothideomycetes</taxon>
        <taxon>Pleosporomycetidae</taxon>
        <taxon>Pleosporales</taxon>
        <taxon>Pleosporineae</taxon>
        <taxon>Phaeosphaeriaceae</taxon>
        <taxon>Paraphoma</taxon>
    </lineage>
</organism>
<evidence type="ECO:0000256" key="2">
    <source>
        <dbReference type="SAM" id="Phobius"/>
    </source>
</evidence>
<evidence type="ECO:0000313" key="5">
    <source>
        <dbReference type="Proteomes" id="UP000813461"/>
    </source>
</evidence>
<keyword evidence="5" id="KW-1185">Reference proteome</keyword>
<dbReference type="Proteomes" id="UP000813461">
    <property type="component" value="Unassembled WGS sequence"/>
</dbReference>
<evidence type="ECO:0000313" key="4">
    <source>
        <dbReference type="EMBL" id="KAH7088036.1"/>
    </source>
</evidence>
<evidence type="ECO:0000256" key="1">
    <source>
        <dbReference type="SAM" id="MobiDB-lite"/>
    </source>
</evidence>
<keyword evidence="2" id="KW-0812">Transmembrane</keyword>
<keyword evidence="2" id="KW-1133">Transmembrane helix</keyword>
<evidence type="ECO:0000256" key="3">
    <source>
        <dbReference type="SAM" id="SignalP"/>
    </source>
</evidence>